<dbReference type="PROSITE" id="PS51365">
    <property type="entry name" value="RENAL_DIPEPTIDASE_2"/>
    <property type="match status" value="1"/>
</dbReference>
<evidence type="ECO:0000313" key="2">
    <source>
        <dbReference type="Proteomes" id="UP000433104"/>
    </source>
</evidence>
<dbReference type="Gene3D" id="3.20.20.140">
    <property type="entry name" value="Metal-dependent hydrolases"/>
    <property type="match status" value="1"/>
</dbReference>
<proteinExistence type="predicted"/>
<dbReference type="PROSITE" id="PS00869">
    <property type="entry name" value="RENAL_DIPEPTIDASE_1"/>
    <property type="match status" value="1"/>
</dbReference>
<organism evidence="1 2">
    <name type="scientific">Parapontixanthobacter aurantiacus</name>
    <dbReference type="NCBI Taxonomy" id="1463599"/>
    <lineage>
        <taxon>Bacteria</taxon>
        <taxon>Pseudomonadati</taxon>
        <taxon>Pseudomonadota</taxon>
        <taxon>Alphaproteobacteria</taxon>
        <taxon>Sphingomonadales</taxon>
        <taxon>Erythrobacteraceae</taxon>
        <taxon>Parapontixanthobacter</taxon>
    </lineage>
</organism>
<comment type="caution">
    <text evidence="1">The sequence shown here is derived from an EMBL/GenBank/DDBJ whole genome shotgun (WGS) entry which is preliminary data.</text>
</comment>
<dbReference type="PANTHER" id="PTHR10443">
    <property type="entry name" value="MICROSOMAL DIPEPTIDASE"/>
    <property type="match status" value="1"/>
</dbReference>
<dbReference type="SUPFAM" id="SSF51556">
    <property type="entry name" value="Metallo-dependent hydrolases"/>
    <property type="match status" value="1"/>
</dbReference>
<dbReference type="InterPro" id="IPR000180">
    <property type="entry name" value="Dipep_AS"/>
</dbReference>
<name>A0A844ZBL9_9SPHN</name>
<protein>
    <submittedName>
        <fullName evidence="1">Membrane dipeptidase</fullName>
    </submittedName>
</protein>
<accession>A0A844ZBL9</accession>
<dbReference type="GO" id="GO:0006508">
    <property type="term" value="P:proteolysis"/>
    <property type="evidence" value="ECO:0007669"/>
    <property type="project" value="InterPro"/>
</dbReference>
<dbReference type="Proteomes" id="UP000433104">
    <property type="component" value="Unassembled WGS sequence"/>
</dbReference>
<sequence>MDSSFHENPNVAKDETSGKVFVSCPFALFDLGVPTLPRSLALPLRLAASFALLAAIVPTALHAQEVDEQTARRIAERALERAPVFDGHNDVPWQLRGRYENRLADFDFADTSNTADPANDRAAMHTDLARLRQGKVGAQFWSVYVPVSFEEPEAVKATLEQIDVTRRLIARYPDDLAFATSAKDVEEAVRAGRIASLMGMEGGHSIGADLGVLRQMYALGVRYMTLTHSRNTGWADSATDTPVHGGLSDFGKDVVREMNRIGMLVDLSHVSEETMSDALDVAVAPVIFSHSGARAINGHPRNVPDTILRRLPQNGGVVMVVGLPAYLNEDLRQWNARKAAEEARLDALYQGQPTSREEALATWLSGNPTPEATIADMADHIDHVRAVAGIDHIGIGGDYDGMPSGPVGMEDVSGYPALFVELARRGYSQRDLEKIAFTNALRAMREAERYAATQGASNPLETRGPAL</sequence>
<dbReference type="GO" id="GO:0070573">
    <property type="term" value="F:metallodipeptidase activity"/>
    <property type="evidence" value="ECO:0007669"/>
    <property type="project" value="InterPro"/>
</dbReference>
<evidence type="ECO:0000313" key="1">
    <source>
        <dbReference type="EMBL" id="MXO85941.1"/>
    </source>
</evidence>
<dbReference type="InterPro" id="IPR008257">
    <property type="entry name" value="Pept_M19"/>
</dbReference>
<dbReference type="Pfam" id="PF01244">
    <property type="entry name" value="Peptidase_M19"/>
    <property type="match status" value="1"/>
</dbReference>
<gene>
    <name evidence="1" type="ORF">GRI38_07830</name>
</gene>
<dbReference type="PANTHER" id="PTHR10443:SF12">
    <property type="entry name" value="DIPEPTIDASE"/>
    <property type="match status" value="1"/>
</dbReference>
<dbReference type="InterPro" id="IPR032466">
    <property type="entry name" value="Metal_Hydrolase"/>
</dbReference>
<keyword evidence="2" id="KW-1185">Reference proteome</keyword>
<dbReference type="EMBL" id="WTYW01000001">
    <property type="protein sequence ID" value="MXO85941.1"/>
    <property type="molecule type" value="Genomic_DNA"/>
</dbReference>
<dbReference type="AlphaFoldDB" id="A0A844ZBL9"/>
<dbReference type="RefSeq" id="WP_160682280.1">
    <property type="nucleotide sequence ID" value="NZ_WTYW01000001.1"/>
</dbReference>
<reference evidence="1 2" key="1">
    <citation type="submission" date="2019-12" db="EMBL/GenBank/DDBJ databases">
        <title>Genomic-based taxomic classification of the family Erythrobacteraceae.</title>
        <authorList>
            <person name="Xu L."/>
        </authorList>
    </citation>
    <scope>NUCLEOTIDE SEQUENCE [LARGE SCALE GENOMIC DNA]</scope>
    <source>
        <strain evidence="1 2">MCCC 1A09962</strain>
    </source>
</reference>
<dbReference type="CDD" id="cd01301">
    <property type="entry name" value="rDP_like"/>
    <property type="match status" value="1"/>
</dbReference>
<dbReference type="OrthoDB" id="9804920at2"/>